<evidence type="ECO:0000313" key="2">
    <source>
        <dbReference type="Proteomes" id="UP000054324"/>
    </source>
</evidence>
<gene>
    <name evidence="1" type="ORF">T265_08228</name>
</gene>
<protein>
    <submittedName>
        <fullName evidence="1">Uncharacterized protein</fullName>
    </submittedName>
</protein>
<name>A0A075A920_OPIVI</name>
<evidence type="ECO:0000313" key="1">
    <source>
        <dbReference type="EMBL" id="KER24019.1"/>
    </source>
</evidence>
<sequence>MLYSLLYSLFSCFNIPYAVHIRQFEYIRAGCHSSLNSGFLVCRVVPIYMILWYPNKMLYLKNVLPVKIRSFHSEKIRKIAVKTTTGL</sequence>
<reference evidence="1 2" key="1">
    <citation type="submission" date="2013-11" db="EMBL/GenBank/DDBJ databases">
        <title>Opisthorchis viverrini - life in the bile duct.</title>
        <authorList>
            <person name="Young N.D."/>
            <person name="Nagarajan N."/>
            <person name="Lin S.J."/>
            <person name="Korhonen P.K."/>
            <person name="Jex A.R."/>
            <person name="Hall R.S."/>
            <person name="Safavi-Hemami H."/>
            <person name="Kaewkong W."/>
            <person name="Bertrand D."/>
            <person name="Gao S."/>
            <person name="Seet Q."/>
            <person name="Wongkham S."/>
            <person name="Teh B.T."/>
            <person name="Wongkham C."/>
            <person name="Intapan P.M."/>
            <person name="Maleewong W."/>
            <person name="Yang X."/>
            <person name="Hu M."/>
            <person name="Wang Z."/>
            <person name="Hofmann A."/>
            <person name="Sternberg P.W."/>
            <person name="Tan P."/>
            <person name="Wang J."/>
            <person name="Gasser R.B."/>
        </authorList>
    </citation>
    <scope>NUCLEOTIDE SEQUENCE [LARGE SCALE GENOMIC DNA]</scope>
</reference>
<dbReference type="CTD" id="20322407"/>
<proteinExistence type="predicted"/>
<dbReference type="Proteomes" id="UP000054324">
    <property type="component" value="Unassembled WGS sequence"/>
</dbReference>
<keyword evidence="2" id="KW-1185">Reference proteome</keyword>
<dbReference type="AlphaFoldDB" id="A0A075A920"/>
<organism evidence="1 2">
    <name type="scientific">Opisthorchis viverrini</name>
    <name type="common">Southeast Asian liver fluke</name>
    <dbReference type="NCBI Taxonomy" id="6198"/>
    <lineage>
        <taxon>Eukaryota</taxon>
        <taxon>Metazoa</taxon>
        <taxon>Spiralia</taxon>
        <taxon>Lophotrochozoa</taxon>
        <taxon>Platyhelminthes</taxon>
        <taxon>Trematoda</taxon>
        <taxon>Digenea</taxon>
        <taxon>Opisthorchiida</taxon>
        <taxon>Opisthorchiata</taxon>
        <taxon>Opisthorchiidae</taxon>
        <taxon>Opisthorchis</taxon>
    </lineage>
</organism>
<dbReference type="KEGG" id="ovi:T265_08228"/>
<dbReference type="RefSeq" id="XP_009172235.1">
    <property type="nucleotide sequence ID" value="XM_009173971.1"/>
</dbReference>
<dbReference type="EMBL" id="KL596826">
    <property type="protein sequence ID" value="KER24019.1"/>
    <property type="molecule type" value="Genomic_DNA"/>
</dbReference>
<dbReference type="GeneID" id="20322407"/>
<accession>A0A075A920</accession>